<gene>
    <name evidence="1" type="primary">z007L</name>
    <name evidence="1" type="ORF">ATCV1_z007L</name>
</gene>
<accession>A7K7W7</accession>
<sequence length="87" mass="9930">MIYTFRLAVSSVDINREDVIDGGCLDQVHHVFECLFHELSTGSCSCEYNRKVLYSILDNVLVILQKLDETTFIYTESDPTKPQVVIT</sequence>
<dbReference type="RefSeq" id="YP_001426488.1">
    <property type="nucleotide sequence ID" value="NC_008724.1"/>
</dbReference>
<dbReference type="EMBL" id="EF101928">
    <property type="protein sequence ID" value="ABT16141.1"/>
    <property type="molecule type" value="Genomic_DNA"/>
</dbReference>
<name>A7K7W7_9PHYC</name>
<evidence type="ECO:0000313" key="2">
    <source>
        <dbReference type="Proteomes" id="UP000202420"/>
    </source>
</evidence>
<dbReference type="GeneID" id="5470839"/>
<evidence type="ECO:0000313" key="1">
    <source>
        <dbReference type="EMBL" id="ABT16141.1"/>
    </source>
</evidence>
<reference evidence="1 2" key="1">
    <citation type="submission" date="2006-09" db="EMBL/GenBank/DDBJ databases">
        <title>Sequence and annotation of the 288-kb ATCV-1 virus that infects an endosymbiotic Chlorella strain of the heliozoon Acanthocystis turfacea.</title>
        <authorList>
            <person name="Fitzgerald L.A."/>
            <person name="Graves M.V."/>
            <person name="Li X."/>
            <person name="Pfitzner A.J.P."/>
            <person name="Hartigan J."/>
            <person name="Van Etten J.L."/>
        </authorList>
    </citation>
    <scope>NUCLEOTIDE SEQUENCE [LARGE SCALE GENOMIC DNA]</scope>
    <source>
        <strain evidence="1 2">ATCV-1</strain>
    </source>
</reference>
<dbReference type="KEGG" id="vg:5470839"/>
<proteinExistence type="predicted"/>
<organism evidence="1 2">
    <name type="scientific">Chlorovirus heliozoae</name>
    <dbReference type="NCBI Taxonomy" id="322019"/>
    <lineage>
        <taxon>Viruses</taxon>
        <taxon>Varidnaviria</taxon>
        <taxon>Bamfordvirae</taxon>
        <taxon>Nucleocytoviricota</taxon>
        <taxon>Megaviricetes</taxon>
        <taxon>Algavirales</taxon>
        <taxon>Phycodnaviridae</taxon>
        <taxon>Chlorovirus</taxon>
    </lineage>
</organism>
<protein>
    <submittedName>
        <fullName evidence="1">Uncharacterized protein z007L</fullName>
    </submittedName>
</protein>
<keyword evidence="2" id="KW-1185">Reference proteome</keyword>
<dbReference type="Proteomes" id="UP000202420">
    <property type="component" value="Segment"/>
</dbReference>